<feature type="domain" description="EamA" evidence="3">
    <location>
        <begin position="25"/>
        <end position="142"/>
    </location>
</feature>
<sequence>MNCSAITKVGTKRRRPSLRAPEAGACCPYAITTITARTAAITIAALPLTTGTIAVGAVCLLPIAVVTGLVVTTDLSSLAAIGYLGIITMAAASLLLFTRLRSAPAKTAAVATLLEPATATGLAALLLGEALVPSAAAGIVLSPSPSLRSAAGPAALGALRLESRTGSADDHET</sequence>
<keyword evidence="2" id="KW-0812">Transmembrane</keyword>
<keyword evidence="2" id="KW-0472">Membrane</keyword>
<dbReference type="InterPro" id="IPR037185">
    <property type="entry name" value="EmrE-like"/>
</dbReference>
<protein>
    <recommendedName>
        <fullName evidence="3">EamA domain-containing protein</fullName>
    </recommendedName>
</protein>
<evidence type="ECO:0000313" key="4">
    <source>
        <dbReference type="EMBL" id="PTL71843.1"/>
    </source>
</evidence>
<dbReference type="EMBL" id="PZPL01000001">
    <property type="protein sequence ID" value="PTL71843.1"/>
    <property type="molecule type" value="Genomic_DNA"/>
</dbReference>
<evidence type="ECO:0000256" key="2">
    <source>
        <dbReference type="SAM" id="Phobius"/>
    </source>
</evidence>
<dbReference type="SUPFAM" id="SSF103481">
    <property type="entry name" value="Multidrug resistance efflux transporter EmrE"/>
    <property type="match status" value="1"/>
</dbReference>
<comment type="similarity">
    <text evidence="1">Belongs to the EamA transporter family.</text>
</comment>
<gene>
    <name evidence="4" type="ORF">C1I63_02605</name>
</gene>
<feature type="transmembrane region" description="Helical" evidence="2">
    <location>
        <begin position="45"/>
        <end position="71"/>
    </location>
</feature>
<feature type="transmembrane region" description="Helical" evidence="2">
    <location>
        <begin position="77"/>
        <end position="97"/>
    </location>
</feature>
<dbReference type="Proteomes" id="UP000241085">
    <property type="component" value="Unassembled WGS sequence"/>
</dbReference>
<evidence type="ECO:0000313" key="5">
    <source>
        <dbReference type="Proteomes" id="UP000241085"/>
    </source>
</evidence>
<keyword evidence="2" id="KW-1133">Transmembrane helix</keyword>
<dbReference type="GO" id="GO:0016020">
    <property type="term" value="C:membrane"/>
    <property type="evidence" value="ECO:0007669"/>
    <property type="project" value="InterPro"/>
</dbReference>
<reference evidence="4 5" key="1">
    <citation type="submission" date="2018-03" db="EMBL/GenBank/DDBJ databases">
        <title>Bacteriophage NCPPB3778 and a type I-E CRISPR drive the evolution of the US Biological Select Agent, Rathayibacter toxicus.</title>
        <authorList>
            <person name="Davis E.W.II."/>
            <person name="Tabima J.F."/>
            <person name="Weisberg A.J."/>
            <person name="Dantas Lopes L."/>
            <person name="Wiseman M.S."/>
            <person name="Wiseman M.S."/>
            <person name="Pupko T."/>
            <person name="Belcher M.S."/>
            <person name="Sechler A.J."/>
            <person name="Tancos M.A."/>
            <person name="Schroeder B.K."/>
            <person name="Murray T.D."/>
            <person name="Luster D.G."/>
            <person name="Schneider W.L."/>
            <person name="Rogers E."/>
            <person name="Andreote F.D."/>
            <person name="Grunwald N.J."/>
            <person name="Putnam M.L."/>
            <person name="Chang J.H."/>
        </authorList>
    </citation>
    <scope>NUCLEOTIDE SEQUENCE [LARGE SCALE GENOMIC DNA]</scope>
    <source>
        <strain evidence="4 5">DSM 15933</strain>
    </source>
</reference>
<dbReference type="InterPro" id="IPR000620">
    <property type="entry name" value="EamA_dom"/>
</dbReference>
<evidence type="ECO:0000256" key="1">
    <source>
        <dbReference type="ARBA" id="ARBA00007362"/>
    </source>
</evidence>
<proteinExistence type="inferred from homology"/>
<name>A0A2T4UQP9_9MICO</name>
<evidence type="ECO:0000259" key="3">
    <source>
        <dbReference type="Pfam" id="PF00892"/>
    </source>
</evidence>
<dbReference type="AlphaFoldDB" id="A0A2T4UQP9"/>
<keyword evidence="5" id="KW-1185">Reference proteome</keyword>
<dbReference type="Pfam" id="PF00892">
    <property type="entry name" value="EamA"/>
    <property type="match status" value="1"/>
</dbReference>
<accession>A0A2T4UQP9</accession>
<comment type="caution">
    <text evidence="4">The sequence shown here is derived from an EMBL/GenBank/DDBJ whole genome shotgun (WGS) entry which is preliminary data.</text>
</comment>
<organism evidence="4 5">
    <name type="scientific">Rathayibacter caricis DSM 15933</name>
    <dbReference type="NCBI Taxonomy" id="1328867"/>
    <lineage>
        <taxon>Bacteria</taxon>
        <taxon>Bacillati</taxon>
        <taxon>Actinomycetota</taxon>
        <taxon>Actinomycetes</taxon>
        <taxon>Micrococcales</taxon>
        <taxon>Microbacteriaceae</taxon>
        <taxon>Rathayibacter</taxon>
    </lineage>
</organism>